<sequence>MPSTRNLNASHHSERILRSTNTTKRSIKHTGGSIVASKEIIRKTKKPRTKSTMRNIPVHTETKYTSENHVSDEDEREAVSTRIRFLRREIERVVPRLPGGIPKDLPTLEAMRNQMDLVASFFDRMGMNVFTALSQIVECVNKFGAEHAPLDMFTRMLLHEYGMSLDCVVYLVHSTVYIRNHAIFGTSMFT</sequence>
<evidence type="ECO:0000256" key="1">
    <source>
        <dbReference type="SAM" id="MobiDB-lite"/>
    </source>
</evidence>
<evidence type="ECO:0000313" key="2">
    <source>
        <dbReference type="EMBL" id="ORY41972.1"/>
    </source>
</evidence>
<accession>A0A1Y2C4L3</accession>
<gene>
    <name evidence="2" type="ORF">BCR33DRAFT_739479</name>
</gene>
<dbReference type="OrthoDB" id="10508187at2759"/>
<dbReference type="EMBL" id="MCGO01000030">
    <property type="protein sequence ID" value="ORY41972.1"/>
    <property type="molecule type" value="Genomic_DNA"/>
</dbReference>
<dbReference type="Proteomes" id="UP000193642">
    <property type="component" value="Unassembled WGS sequence"/>
</dbReference>
<name>A0A1Y2C4L3_9FUNG</name>
<proteinExistence type="predicted"/>
<protein>
    <submittedName>
        <fullName evidence="2">Uncharacterized protein</fullName>
    </submittedName>
</protein>
<feature type="region of interest" description="Disordered" evidence="1">
    <location>
        <begin position="1"/>
        <end position="29"/>
    </location>
</feature>
<keyword evidence="3" id="KW-1185">Reference proteome</keyword>
<reference evidence="2 3" key="1">
    <citation type="submission" date="2016-07" db="EMBL/GenBank/DDBJ databases">
        <title>Pervasive Adenine N6-methylation of Active Genes in Fungi.</title>
        <authorList>
            <consortium name="DOE Joint Genome Institute"/>
            <person name="Mondo S.J."/>
            <person name="Dannebaum R.O."/>
            <person name="Kuo R.C."/>
            <person name="Labutti K."/>
            <person name="Haridas S."/>
            <person name="Kuo A."/>
            <person name="Salamov A."/>
            <person name="Ahrendt S.R."/>
            <person name="Lipzen A."/>
            <person name="Sullivan W."/>
            <person name="Andreopoulos W.B."/>
            <person name="Clum A."/>
            <person name="Lindquist E."/>
            <person name="Daum C."/>
            <person name="Ramamoorthy G.K."/>
            <person name="Gryganskyi A."/>
            <person name="Culley D."/>
            <person name="Magnuson J.K."/>
            <person name="James T.Y."/>
            <person name="O'Malley M.A."/>
            <person name="Stajich J.E."/>
            <person name="Spatafora J.W."/>
            <person name="Visel A."/>
            <person name="Grigoriev I.V."/>
        </authorList>
    </citation>
    <scope>NUCLEOTIDE SEQUENCE [LARGE SCALE GENOMIC DNA]</scope>
    <source>
        <strain evidence="2 3">JEL800</strain>
    </source>
</reference>
<evidence type="ECO:0000313" key="3">
    <source>
        <dbReference type="Proteomes" id="UP000193642"/>
    </source>
</evidence>
<organism evidence="2 3">
    <name type="scientific">Rhizoclosmatium globosum</name>
    <dbReference type="NCBI Taxonomy" id="329046"/>
    <lineage>
        <taxon>Eukaryota</taxon>
        <taxon>Fungi</taxon>
        <taxon>Fungi incertae sedis</taxon>
        <taxon>Chytridiomycota</taxon>
        <taxon>Chytridiomycota incertae sedis</taxon>
        <taxon>Chytridiomycetes</taxon>
        <taxon>Chytridiales</taxon>
        <taxon>Chytriomycetaceae</taxon>
        <taxon>Rhizoclosmatium</taxon>
    </lineage>
</organism>
<comment type="caution">
    <text evidence="2">The sequence shown here is derived from an EMBL/GenBank/DDBJ whole genome shotgun (WGS) entry which is preliminary data.</text>
</comment>
<dbReference type="AlphaFoldDB" id="A0A1Y2C4L3"/>
<feature type="compositionally biased region" description="Polar residues" evidence="1">
    <location>
        <begin position="1"/>
        <end position="10"/>
    </location>
</feature>